<evidence type="ECO:0000313" key="2">
    <source>
        <dbReference type="Proteomes" id="UP000237000"/>
    </source>
</evidence>
<dbReference type="OrthoDB" id="764584at2759"/>
<evidence type="ECO:0000313" key="1">
    <source>
        <dbReference type="EMBL" id="PON49220.1"/>
    </source>
</evidence>
<dbReference type="InParanoid" id="A0A2P5BKB2"/>
<organism evidence="1 2">
    <name type="scientific">Trema orientale</name>
    <name type="common">Charcoal tree</name>
    <name type="synonym">Celtis orientalis</name>
    <dbReference type="NCBI Taxonomy" id="63057"/>
    <lineage>
        <taxon>Eukaryota</taxon>
        <taxon>Viridiplantae</taxon>
        <taxon>Streptophyta</taxon>
        <taxon>Embryophyta</taxon>
        <taxon>Tracheophyta</taxon>
        <taxon>Spermatophyta</taxon>
        <taxon>Magnoliopsida</taxon>
        <taxon>eudicotyledons</taxon>
        <taxon>Gunneridae</taxon>
        <taxon>Pentapetalae</taxon>
        <taxon>rosids</taxon>
        <taxon>fabids</taxon>
        <taxon>Rosales</taxon>
        <taxon>Cannabaceae</taxon>
        <taxon>Trema</taxon>
    </lineage>
</organism>
<dbReference type="PANTHER" id="PTHR33702">
    <property type="entry name" value="BNAA09G40010D PROTEIN"/>
    <property type="match status" value="1"/>
</dbReference>
<dbReference type="PANTHER" id="PTHR33702:SF16">
    <property type="match status" value="1"/>
</dbReference>
<comment type="caution">
    <text evidence="1">The sequence shown here is derived from an EMBL/GenBank/DDBJ whole genome shotgun (WGS) entry which is preliminary data.</text>
</comment>
<protein>
    <submittedName>
        <fullName evidence="1">Uncharacterized protein</fullName>
    </submittedName>
</protein>
<name>A0A2P5BKB2_TREOI</name>
<gene>
    <name evidence="1" type="ORF">TorRG33x02_318180</name>
</gene>
<dbReference type="Proteomes" id="UP000237000">
    <property type="component" value="Unassembled WGS sequence"/>
</dbReference>
<dbReference type="EMBL" id="JXTC01000505">
    <property type="protein sequence ID" value="PON49220.1"/>
    <property type="molecule type" value="Genomic_DNA"/>
</dbReference>
<accession>A0A2P5BKB2</accession>
<sequence>MELLPKPLHRNLNRYWRRRQYRRLDETVRSRKKIQVTRFGGAPIRRNWKIRASRRLRILRLIGTSPLKLWKKFKTAYINMMVNLAGNVGYLNTNNVFGGKRIPKSRPDNHKIVYSGDEIERRLVIEIYKALQIVSAHDINHEEVRAV</sequence>
<reference evidence="2" key="1">
    <citation type="submission" date="2016-06" db="EMBL/GenBank/DDBJ databases">
        <title>Parallel loss of symbiosis genes in relatives of nitrogen-fixing non-legume Parasponia.</title>
        <authorList>
            <person name="Van Velzen R."/>
            <person name="Holmer R."/>
            <person name="Bu F."/>
            <person name="Rutten L."/>
            <person name="Van Zeijl A."/>
            <person name="Liu W."/>
            <person name="Santuari L."/>
            <person name="Cao Q."/>
            <person name="Sharma T."/>
            <person name="Shen D."/>
            <person name="Roswanjaya Y."/>
            <person name="Wardhani T."/>
            <person name="Kalhor M.S."/>
            <person name="Jansen J."/>
            <person name="Van den Hoogen J."/>
            <person name="Gungor B."/>
            <person name="Hartog M."/>
            <person name="Hontelez J."/>
            <person name="Verver J."/>
            <person name="Yang W.-C."/>
            <person name="Schijlen E."/>
            <person name="Repin R."/>
            <person name="Schilthuizen M."/>
            <person name="Schranz E."/>
            <person name="Heidstra R."/>
            <person name="Miyata K."/>
            <person name="Fedorova E."/>
            <person name="Kohlen W."/>
            <person name="Bisseling T."/>
            <person name="Smit S."/>
            <person name="Geurts R."/>
        </authorList>
    </citation>
    <scope>NUCLEOTIDE SEQUENCE [LARGE SCALE GENOMIC DNA]</scope>
    <source>
        <strain evidence="2">cv. RG33-2</strain>
    </source>
</reference>
<proteinExistence type="predicted"/>
<keyword evidence="2" id="KW-1185">Reference proteome</keyword>
<dbReference type="AlphaFoldDB" id="A0A2P5BKB2"/>